<evidence type="ECO:0000313" key="3">
    <source>
        <dbReference type="Proteomes" id="UP000036097"/>
    </source>
</evidence>
<dbReference type="PATRIC" id="fig|1195763.3.peg.4170"/>
<reference evidence="2 3" key="1">
    <citation type="submission" date="2015-05" db="EMBL/GenBank/DDBJ databases">
        <title>Photobacterium galathea sp. nov.</title>
        <authorList>
            <person name="Machado H."/>
            <person name="Gram L."/>
        </authorList>
    </citation>
    <scope>NUCLEOTIDE SEQUENCE [LARGE SCALE GENOMIC DNA]</scope>
    <source>
        <strain evidence="2 3">CGMCC 1.12159</strain>
    </source>
</reference>
<keyword evidence="3" id="KW-1185">Reference proteome</keyword>
<organism evidence="2 3">
    <name type="scientific">Photobacterium aquae</name>
    <dbReference type="NCBI Taxonomy" id="1195763"/>
    <lineage>
        <taxon>Bacteria</taxon>
        <taxon>Pseudomonadati</taxon>
        <taxon>Pseudomonadota</taxon>
        <taxon>Gammaproteobacteria</taxon>
        <taxon>Vibrionales</taxon>
        <taxon>Vibrionaceae</taxon>
        <taxon>Photobacterium</taxon>
    </lineage>
</organism>
<evidence type="ECO:0000313" key="2">
    <source>
        <dbReference type="EMBL" id="KLV03312.1"/>
    </source>
</evidence>
<keyword evidence="1" id="KW-1133">Transmembrane helix</keyword>
<feature type="transmembrane region" description="Helical" evidence="1">
    <location>
        <begin position="36"/>
        <end position="56"/>
    </location>
</feature>
<sequence length="99" mass="11293">MDFKKKVRPNLTNYDVIEIVQYELQQAEKRLFRRTLALIFTAVISMMLFIVVFVSAQEHMVKDLAAGAMRKAFEAEKAIHIIDEAAGTNFLEQSQSVAD</sequence>
<proteinExistence type="predicted"/>
<keyword evidence="1" id="KW-0812">Transmembrane</keyword>
<protein>
    <submittedName>
        <fullName evidence="2">Uncharacterized protein</fullName>
    </submittedName>
</protein>
<dbReference type="RefSeq" id="WP_047880581.1">
    <property type="nucleotide sequence ID" value="NZ_LDOT01000034.1"/>
</dbReference>
<accession>A0A0J1JMF5</accession>
<name>A0A0J1JMF5_9GAMM</name>
<dbReference type="AlphaFoldDB" id="A0A0J1JMF5"/>
<dbReference type="Proteomes" id="UP000036097">
    <property type="component" value="Unassembled WGS sequence"/>
</dbReference>
<gene>
    <name evidence="2" type="ORF">ABT56_19475</name>
</gene>
<evidence type="ECO:0000256" key="1">
    <source>
        <dbReference type="SAM" id="Phobius"/>
    </source>
</evidence>
<keyword evidence="1" id="KW-0472">Membrane</keyword>
<dbReference type="OrthoDB" id="5828525at2"/>
<dbReference type="EMBL" id="LDOT01000034">
    <property type="protein sequence ID" value="KLV03312.1"/>
    <property type="molecule type" value="Genomic_DNA"/>
</dbReference>
<comment type="caution">
    <text evidence="2">The sequence shown here is derived from an EMBL/GenBank/DDBJ whole genome shotgun (WGS) entry which is preliminary data.</text>
</comment>